<name>A0ABR3DBC0_NEUIN</name>
<organism evidence="1 2">
    <name type="scientific">Neurospora intermedia</name>
    <dbReference type="NCBI Taxonomy" id="5142"/>
    <lineage>
        <taxon>Eukaryota</taxon>
        <taxon>Fungi</taxon>
        <taxon>Dikarya</taxon>
        <taxon>Ascomycota</taxon>
        <taxon>Pezizomycotina</taxon>
        <taxon>Sordariomycetes</taxon>
        <taxon>Sordariomycetidae</taxon>
        <taxon>Sordariales</taxon>
        <taxon>Sordariaceae</taxon>
        <taxon>Neurospora</taxon>
    </lineage>
</organism>
<sequence>MWIRDIYLLYWLWEMNRTGKLQREPRDISGREGLGIRETGATGEMRVSTRPWCVSLAHSLSSFTFMILPTSLPPSAFLRQTEITHMYM</sequence>
<proteinExistence type="predicted"/>
<dbReference type="Proteomes" id="UP001451303">
    <property type="component" value="Unassembled WGS sequence"/>
</dbReference>
<evidence type="ECO:0000313" key="1">
    <source>
        <dbReference type="EMBL" id="KAL0469981.1"/>
    </source>
</evidence>
<dbReference type="EMBL" id="JAVLET010000005">
    <property type="protein sequence ID" value="KAL0469981.1"/>
    <property type="molecule type" value="Genomic_DNA"/>
</dbReference>
<evidence type="ECO:0000313" key="2">
    <source>
        <dbReference type="Proteomes" id="UP001451303"/>
    </source>
</evidence>
<reference evidence="1 2" key="1">
    <citation type="submission" date="2023-09" db="EMBL/GenBank/DDBJ databases">
        <title>Multi-omics analysis of a traditional fermented food reveals byproduct-associated fungal strains for waste-to-food upcycling.</title>
        <authorList>
            <consortium name="Lawrence Berkeley National Laboratory"/>
            <person name="Rekdal V.M."/>
            <person name="Villalobos-Escobedo J.M."/>
            <person name="Rodriguez-Valeron N."/>
            <person name="Garcia M.O."/>
            <person name="Vasquez D.P."/>
            <person name="Damayanti I."/>
            <person name="Sorensen P.M."/>
            <person name="Baidoo E.E."/>
            <person name="De Carvalho A.C."/>
            <person name="Riley R."/>
            <person name="Lipzen A."/>
            <person name="He G."/>
            <person name="Yan M."/>
            <person name="Haridas S."/>
            <person name="Daum C."/>
            <person name="Yoshinaga Y."/>
            <person name="Ng V."/>
            <person name="Grigoriev I.V."/>
            <person name="Munk R."/>
            <person name="Nuraida L."/>
            <person name="Wijaya C.H."/>
            <person name="Morales P.-C."/>
            <person name="Keasling J.D."/>
        </authorList>
    </citation>
    <scope>NUCLEOTIDE SEQUENCE [LARGE SCALE GENOMIC DNA]</scope>
    <source>
        <strain evidence="1 2">FGSC 2613</strain>
    </source>
</reference>
<gene>
    <name evidence="1" type="ORF">QR685DRAFT_306435</name>
</gene>
<keyword evidence="2" id="KW-1185">Reference proteome</keyword>
<comment type="caution">
    <text evidence="1">The sequence shown here is derived from an EMBL/GenBank/DDBJ whole genome shotgun (WGS) entry which is preliminary data.</text>
</comment>
<accession>A0ABR3DBC0</accession>
<protein>
    <submittedName>
        <fullName evidence="1">Uncharacterized protein</fullName>
    </submittedName>
</protein>